<feature type="non-terminal residue" evidence="1">
    <location>
        <position position="1"/>
    </location>
</feature>
<name>A0AAN5D749_9BILA</name>
<keyword evidence="2" id="KW-1185">Reference proteome</keyword>
<accession>A0AAN5D749</accession>
<organism evidence="1 2">
    <name type="scientific">Pristionchus mayeri</name>
    <dbReference type="NCBI Taxonomy" id="1317129"/>
    <lineage>
        <taxon>Eukaryota</taxon>
        <taxon>Metazoa</taxon>
        <taxon>Ecdysozoa</taxon>
        <taxon>Nematoda</taxon>
        <taxon>Chromadorea</taxon>
        <taxon>Rhabditida</taxon>
        <taxon>Rhabditina</taxon>
        <taxon>Diplogasteromorpha</taxon>
        <taxon>Diplogasteroidea</taxon>
        <taxon>Neodiplogasteridae</taxon>
        <taxon>Pristionchus</taxon>
    </lineage>
</organism>
<dbReference type="AlphaFoldDB" id="A0AAN5D749"/>
<dbReference type="EMBL" id="BTRK01000006">
    <property type="protein sequence ID" value="GMR57773.1"/>
    <property type="molecule type" value="Genomic_DNA"/>
</dbReference>
<dbReference type="Proteomes" id="UP001328107">
    <property type="component" value="Unassembled WGS sequence"/>
</dbReference>
<feature type="non-terminal residue" evidence="1">
    <location>
        <position position="87"/>
    </location>
</feature>
<evidence type="ECO:0000313" key="2">
    <source>
        <dbReference type="Proteomes" id="UP001328107"/>
    </source>
</evidence>
<reference evidence="2" key="1">
    <citation type="submission" date="2022-10" db="EMBL/GenBank/DDBJ databases">
        <title>Genome assembly of Pristionchus species.</title>
        <authorList>
            <person name="Yoshida K."/>
            <person name="Sommer R.J."/>
        </authorList>
    </citation>
    <scope>NUCLEOTIDE SEQUENCE [LARGE SCALE GENOMIC DNA]</scope>
    <source>
        <strain evidence="2">RS5460</strain>
    </source>
</reference>
<gene>
    <name evidence="1" type="ORF">PMAYCL1PPCAC_27968</name>
</gene>
<sequence>IGQLSIMLDHHDPFHREIYRLLKHFNMLILDSRSYDSASFVITRTYLLQLANKCKSMTYLGRVVTPLDLFALYRAMLKRTVKIRCFM</sequence>
<proteinExistence type="predicted"/>
<protein>
    <submittedName>
        <fullName evidence="1">Uncharacterized protein</fullName>
    </submittedName>
</protein>
<comment type="caution">
    <text evidence="1">The sequence shown here is derived from an EMBL/GenBank/DDBJ whole genome shotgun (WGS) entry which is preliminary data.</text>
</comment>
<evidence type="ECO:0000313" key="1">
    <source>
        <dbReference type="EMBL" id="GMR57773.1"/>
    </source>
</evidence>